<evidence type="ECO:0000259" key="1">
    <source>
        <dbReference type="Pfam" id="PF06812"/>
    </source>
</evidence>
<dbReference type="InterPro" id="IPR010657">
    <property type="entry name" value="ImpA_N"/>
</dbReference>
<evidence type="ECO:0000313" key="2">
    <source>
        <dbReference type="EMBL" id="AAZ46924.1"/>
    </source>
</evidence>
<protein>
    <submittedName>
        <fullName evidence="2">ImpA, N-terminal</fullName>
    </submittedName>
</protein>
<name>Q47E07_DECAR</name>
<proteinExistence type="predicted"/>
<organism evidence="2">
    <name type="scientific">Dechloromonas aromatica (strain RCB)</name>
    <dbReference type="NCBI Taxonomy" id="159087"/>
    <lineage>
        <taxon>Bacteria</taxon>
        <taxon>Pseudomonadati</taxon>
        <taxon>Pseudomonadota</taxon>
        <taxon>Betaproteobacteria</taxon>
        <taxon>Rhodocyclales</taxon>
        <taxon>Azonexaceae</taxon>
        <taxon>Dechloromonas</taxon>
    </lineage>
</organism>
<dbReference type="AlphaFoldDB" id="Q47E07"/>
<gene>
    <name evidence="2" type="ordered locus">Daro_2185</name>
</gene>
<reference evidence="2" key="1">
    <citation type="submission" date="2005-08" db="EMBL/GenBank/DDBJ databases">
        <title>Complete sequence of Dechloromonas aromatica RCB.</title>
        <authorList>
            <person name="Salinero K.K."/>
            <person name="Copeland A."/>
            <person name="Lucas S."/>
            <person name="Lapidus A."/>
            <person name="Barry K."/>
            <person name="Detter J.C."/>
            <person name="Glavina T."/>
            <person name="Hammon N."/>
            <person name="Israni S."/>
            <person name="Pitluck S."/>
            <person name="Di Bartolo G."/>
            <person name="Trong S."/>
            <person name="Schmutz J."/>
            <person name="Larimer F."/>
            <person name="Land M."/>
            <person name="Ivanova N."/>
            <person name="Richardson P."/>
        </authorList>
    </citation>
    <scope>NUCLEOTIDE SEQUENCE</scope>
    <source>
        <strain evidence="2">RCB</strain>
    </source>
</reference>
<dbReference type="HOGENOM" id="CLU_060104_1_1_4"/>
<dbReference type="OrthoDB" id="9771118at2"/>
<accession>Q47E07</accession>
<dbReference type="InterPro" id="IPR017740">
    <property type="entry name" value="TssA-like"/>
</dbReference>
<dbReference type="NCBIfam" id="TIGR03363">
    <property type="entry name" value="VI_chp_8"/>
    <property type="match status" value="1"/>
</dbReference>
<sequence length="365" mass="40559">MDFEQLTQALPSNHGPCGDDLVFSTEFDEIQEARRFDDPSLSQGEWVTEVKEADWASVVRICEGILAKKSKDLRVAAWLTEACCKLEGLGGLDNGYTLLGRLCETYWNDIHPQPEDGDIEQRVGVLDWLVNQTARLIRETPLTHSDKGRFSLINHESARATAKNIERNPGMADELSRTAHVRLETFEAALKDTPKPYFVDGMRNAELLKDSVKSLQTVLDAKMGEYSPAFSPSFEALDDVYRFFQRHAGDAGTKPLETQDKASDGAGNKALGAIERVEPSIGGEIGEVACGPIRSRDQAIRQLQEIGAFFRRTEPHSPVAYLAEKAAKWGTMPLHEWLRTVVKDDSALLRMEELLGVDPNTGESN</sequence>
<dbReference type="KEGG" id="dar:Daro_2185"/>
<dbReference type="EMBL" id="CP000089">
    <property type="protein sequence ID" value="AAZ46924.1"/>
    <property type="molecule type" value="Genomic_DNA"/>
</dbReference>
<dbReference type="PANTHER" id="PTHR37951">
    <property type="entry name" value="CYTOPLASMIC PROTEIN-RELATED"/>
    <property type="match status" value="1"/>
</dbReference>
<dbReference type="Pfam" id="PF06812">
    <property type="entry name" value="ImpA_N"/>
    <property type="match status" value="1"/>
</dbReference>
<dbReference type="PANTHER" id="PTHR37951:SF1">
    <property type="entry name" value="TYPE VI SECRETION SYSTEM COMPONENT TSSA1"/>
    <property type="match status" value="1"/>
</dbReference>
<dbReference type="eggNOG" id="COG3515">
    <property type="taxonomic scope" value="Bacteria"/>
</dbReference>
<feature type="domain" description="ImpA N-terminal" evidence="1">
    <location>
        <begin position="13"/>
        <end position="130"/>
    </location>
</feature>
<dbReference type="STRING" id="159087.Daro_2185"/>